<evidence type="ECO:0000256" key="3">
    <source>
        <dbReference type="ARBA" id="ARBA00048741"/>
    </source>
</evidence>
<evidence type="ECO:0000313" key="5">
    <source>
        <dbReference type="EMBL" id="RDS85061.1"/>
    </source>
</evidence>
<comment type="catalytic activity">
    <reaction evidence="3">
        <text>L-aspartate + L-glutamine + ATP + H2O = L-asparagine + L-glutamate + AMP + diphosphate + H(+)</text>
        <dbReference type="Rhea" id="RHEA:12228"/>
        <dbReference type="ChEBI" id="CHEBI:15377"/>
        <dbReference type="ChEBI" id="CHEBI:15378"/>
        <dbReference type="ChEBI" id="CHEBI:29985"/>
        <dbReference type="ChEBI" id="CHEBI:29991"/>
        <dbReference type="ChEBI" id="CHEBI:30616"/>
        <dbReference type="ChEBI" id="CHEBI:33019"/>
        <dbReference type="ChEBI" id="CHEBI:58048"/>
        <dbReference type="ChEBI" id="CHEBI:58359"/>
        <dbReference type="ChEBI" id="CHEBI:456215"/>
        <dbReference type="EC" id="6.3.5.4"/>
    </reaction>
</comment>
<evidence type="ECO:0000313" key="6">
    <source>
        <dbReference type="Proteomes" id="UP000254258"/>
    </source>
</evidence>
<evidence type="ECO:0000256" key="2">
    <source>
        <dbReference type="ARBA" id="ARBA00012737"/>
    </source>
</evidence>
<dbReference type="GO" id="GO:0006529">
    <property type="term" value="P:asparagine biosynthetic process"/>
    <property type="evidence" value="ECO:0007669"/>
    <property type="project" value="InterPro"/>
</dbReference>
<dbReference type="EC" id="6.3.5.4" evidence="2"/>
<dbReference type="EMBL" id="QRBE01000001">
    <property type="protein sequence ID" value="RDS85061.1"/>
    <property type="molecule type" value="Genomic_DNA"/>
</dbReference>
<feature type="domain" description="Asparagine synthetase" evidence="4">
    <location>
        <begin position="231"/>
        <end position="601"/>
    </location>
</feature>
<dbReference type="GO" id="GO:0005829">
    <property type="term" value="C:cytosol"/>
    <property type="evidence" value="ECO:0007669"/>
    <property type="project" value="TreeGrafter"/>
</dbReference>
<dbReference type="PANTHER" id="PTHR43284:SF1">
    <property type="entry name" value="ASPARAGINE SYNTHETASE"/>
    <property type="match status" value="1"/>
</dbReference>
<proteinExistence type="predicted"/>
<dbReference type="PANTHER" id="PTHR43284">
    <property type="entry name" value="ASPARAGINE SYNTHETASE (GLUTAMINE-HYDROLYZING)"/>
    <property type="match status" value="1"/>
</dbReference>
<dbReference type="InterPro" id="IPR001962">
    <property type="entry name" value="Asn_synthase"/>
</dbReference>
<name>A0A370X9X0_9GAMM</name>
<dbReference type="AlphaFoldDB" id="A0A370X9X0"/>
<gene>
    <name evidence="5" type="ORF">DWU98_03755</name>
</gene>
<comment type="pathway">
    <text evidence="1">Amino-acid biosynthesis; L-asparagine biosynthesis; L-asparagine from L-aspartate (L-Gln route): step 1/1.</text>
</comment>
<dbReference type="RefSeq" id="WP_115494081.1">
    <property type="nucleotide sequence ID" value="NZ_QRBE01000001.1"/>
</dbReference>
<organism evidence="5 6">
    <name type="scientific">Dyella monticola</name>
    <dbReference type="NCBI Taxonomy" id="1927958"/>
    <lineage>
        <taxon>Bacteria</taxon>
        <taxon>Pseudomonadati</taxon>
        <taxon>Pseudomonadota</taxon>
        <taxon>Gammaproteobacteria</taxon>
        <taxon>Lysobacterales</taxon>
        <taxon>Rhodanobacteraceae</taxon>
        <taxon>Dyella</taxon>
    </lineage>
</organism>
<evidence type="ECO:0000256" key="1">
    <source>
        <dbReference type="ARBA" id="ARBA00005187"/>
    </source>
</evidence>
<dbReference type="GO" id="GO:0004066">
    <property type="term" value="F:asparagine synthase (glutamine-hydrolyzing) activity"/>
    <property type="evidence" value="ECO:0007669"/>
    <property type="project" value="UniProtKB-EC"/>
</dbReference>
<dbReference type="SUPFAM" id="SSF52402">
    <property type="entry name" value="Adenine nucleotide alpha hydrolases-like"/>
    <property type="match status" value="1"/>
</dbReference>
<reference evidence="5 6" key="1">
    <citation type="submission" date="2018-07" db="EMBL/GenBank/DDBJ databases">
        <title>Dyella monticola sp. nov. and Dyella psychrodurans sp. nov. isolated from monsoon evergreen broad-leaved forest soil of Dinghu Mountain, China.</title>
        <authorList>
            <person name="Gao Z."/>
            <person name="Qiu L."/>
        </authorList>
    </citation>
    <scope>NUCLEOTIDE SEQUENCE [LARGE SCALE GENOMIC DNA]</scope>
    <source>
        <strain evidence="5 6">4G-K06</strain>
    </source>
</reference>
<dbReference type="InterPro" id="IPR014729">
    <property type="entry name" value="Rossmann-like_a/b/a_fold"/>
</dbReference>
<accession>A0A370X9X0</accession>
<dbReference type="InterPro" id="IPR051786">
    <property type="entry name" value="ASN_synthetase/amidase"/>
</dbReference>
<protein>
    <recommendedName>
        <fullName evidence="2">asparagine synthase (glutamine-hydrolyzing)</fullName>
        <ecNumber evidence="2">6.3.5.4</ecNumber>
    </recommendedName>
</protein>
<evidence type="ECO:0000259" key="4">
    <source>
        <dbReference type="Pfam" id="PF00733"/>
    </source>
</evidence>
<sequence length="607" mass="67796">MFRFIAFAWDAADQEQATGAHRLSRQVRDQYGSGSYILNCDGLVVHWVDARERSSEHYLLADHRGVVLGKLFKRESGGDFQSPECRLNAAATQSILANGGRGIITNYWGRYVAFLRDSSGNVVQVIRDPTGSLPCFMTTIAGIRVFFSYIHDCVRLGAQFTVNWDYVRVQLAANVNERLNGTGLNEVVPIHCGECVKLGPHGLQRQFYWNPFDVAGTQRCTDPMQASAELRQVVRTCVHAWASCYDTILHRLSGGIDSSIIAMCLASAPTRPQVTCFTHFSPGPDSDEREYARLVARRAGFELVEHPRRIETCLDLLAELVPHPHPFHARYAIDYSRYESHLARERSATAILSGEWGDPLFYSEPAHMLAAIDCAQQKGIGRALIRASLDTARIEGLSMWRVLRHAIAARSDTPAAFDPRQQLPAGHGCLTEETALAAARDDRFVHPWLRTAARTTPGKMAQVYASTMVDFHPFYDPLGREDDPEQFAPLNSQPIVELCLRIPTFVLIDGGWDRAVARRAFLNDLPLQVATRRTKGGVEEYQKASLTHNAALARAYLLDGALASRGLLNRTALEEMLSGEPTRTRTPVGLLYWYLCTEAWLSQWDHA</sequence>
<dbReference type="OrthoDB" id="7053173at2"/>
<dbReference type="Gene3D" id="3.40.50.620">
    <property type="entry name" value="HUPs"/>
    <property type="match status" value="1"/>
</dbReference>
<dbReference type="Proteomes" id="UP000254258">
    <property type="component" value="Unassembled WGS sequence"/>
</dbReference>
<dbReference type="Pfam" id="PF00733">
    <property type="entry name" value="Asn_synthase"/>
    <property type="match status" value="1"/>
</dbReference>
<keyword evidence="6" id="KW-1185">Reference proteome</keyword>
<comment type="caution">
    <text evidence="5">The sequence shown here is derived from an EMBL/GenBank/DDBJ whole genome shotgun (WGS) entry which is preliminary data.</text>
</comment>